<feature type="domain" description="OmpR/PhoB-type" evidence="5">
    <location>
        <begin position="1"/>
        <end position="98"/>
    </location>
</feature>
<dbReference type="SUPFAM" id="SSF48452">
    <property type="entry name" value="TPR-like"/>
    <property type="match status" value="2"/>
</dbReference>
<evidence type="ECO:0000256" key="1">
    <source>
        <dbReference type="ARBA" id="ARBA00022741"/>
    </source>
</evidence>
<dbReference type="PATRIC" id="fig|1429438.4.peg.712"/>
<reference evidence="6 7" key="1">
    <citation type="journal article" date="2014" name="Nature">
        <title>An environmental bacterial taxon with a large and distinct metabolic repertoire.</title>
        <authorList>
            <person name="Wilson M.C."/>
            <person name="Mori T."/>
            <person name="Ruckert C."/>
            <person name="Uria A.R."/>
            <person name="Helf M.J."/>
            <person name="Takada K."/>
            <person name="Gernert C."/>
            <person name="Steffens U.A."/>
            <person name="Heycke N."/>
            <person name="Schmitt S."/>
            <person name="Rinke C."/>
            <person name="Helfrich E.J."/>
            <person name="Brachmann A.O."/>
            <person name="Gurgui C."/>
            <person name="Wakimoto T."/>
            <person name="Kracht M."/>
            <person name="Crusemann M."/>
            <person name="Hentschel U."/>
            <person name="Abe I."/>
            <person name="Matsunaga S."/>
            <person name="Kalinowski J."/>
            <person name="Takeyama H."/>
            <person name="Piel J."/>
        </authorList>
    </citation>
    <scope>NUCLEOTIDE SEQUENCE [LARGE SCALE GENOMIC DNA]</scope>
    <source>
        <strain evidence="7">TSY1</strain>
    </source>
</reference>
<dbReference type="PROSITE" id="PS51755">
    <property type="entry name" value="OMPR_PHOB"/>
    <property type="match status" value="1"/>
</dbReference>
<keyword evidence="3 4" id="KW-0238">DNA-binding</keyword>
<dbReference type="Proteomes" id="UP000019141">
    <property type="component" value="Unassembled WGS sequence"/>
</dbReference>
<evidence type="ECO:0000256" key="2">
    <source>
        <dbReference type="ARBA" id="ARBA00022840"/>
    </source>
</evidence>
<evidence type="ECO:0000259" key="5">
    <source>
        <dbReference type="PROSITE" id="PS51755"/>
    </source>
</evidence>
<dbReference type="GO" id="GO:0000160">
    <property type="term" value="P:phosphorelay signal transduction system"/>
    <property type="evidence" value="ECO:0007669"/>
    <property type="project" value="InterPro"/>
</dbReference>
<dbReference type="InterPro" id="IPR001867">
    <property type="entry name" value="OmpR/PhoB-type_DNA-bd"/>
</dbReference>
<dbReference type="SMART" id="SM00862">
    <property type="entry name" value="Trans_reg_C"/>
    <property type="match status" value="1"/>
</dbReference>
<name>W4LXQ2_ENTF1</name>
<dbReference type="InterPro" id="IPR011990">
    <property type="entry name" value="TPR-like_helical_dom_sf"/>
</dbReference>
<dbReference type="EMBL" id="AZHW01000116">
    <property type="protein sequence ID" value="ETX02678.1"/>
    <property type="molecule type" value="Genomic_DNA"/>
</dbReference>
<keyword evidence="1" id="KW-0547">Nucleotide-binding</keyword>
<organism evidence="6 7">
    <name type="scientific">Entotheonella factor</name>
    <dbReference type="NCBI Taxonomy" id="1429438"/>
    <lineage>
        <taxon>Bacteria</taxon>
        <taxon>Pseudomonadati</taxon>
        <taxon>Nitrospinota/Tectimicrobiota group</taxon>
        <taxon>Candidatus Tectimicrobiota</taxon>
        <taxon>Candidatus Entotheonellia</taxon>
        <taxon>Candidatus Entotheonellales</taxon>
        <taxon>Candidatus Entotheonellaceae</taxon>
        <taxon>Candidatus Entotheonella</taxon>
    </lineage>
</organism>
<feature type="DNA-binding region" description="OmpR/PhoB-type" evidence="4">
    <location>
        <begin position="1"/>
        <end position="98"/>
    </location>
</feature>
<evidence type="ECO:0000313" key="6">
    <source>
        <dbReference type="EMBL" id="ETX02678.1"/>
    </source>
</evidence>
<dbReference type="GO" id="GO:0006355">
    <property type="term" value="P:regulation of DNA-templated transcription"/>
    <property type="evidence" value="ECO:0007669"/>
    <property type="project" value="InterPro"/>
</dbReference>
<dbReference type="HOGENOM" id="CLU_004435_2_0_7"/>
<dbReference type="InterPro" id="IPR019734">
    <property type="entry name" value="TPR_rpt"/>
</dbReference>
<dbReference type="GO" id="GO:0003677">
    <property type="term" value="F:DNA binding"/>
    <property type="evidence" value="ECO:0007669"/>
    <property type="project" value="UniProtKB-UniRule"/>
</dbReference>
<dbReference type="InterPro" id="IPR027417">
    <property type="entry name" value="P-loop_NTPase"/>
</dbReference>
<dbReference type="Gene3D" id="1.25.40.10">
    <property type="entry name" value="Tetratricopeptide repeat domain"/>
    <property type="match status" value="2"/>
</dbReference>
<dbReference type="CDD" id="cd00383">
    <property type="entry name" value="trans_reg_C"/>
    <property type="match status" value="1"/>
</dbReference>
<dbReference type="SUPFAM" id="SSF52540">
    <property type="entry name" value="P-loop containing nucleoside triphosphate hydrolases"/>
    <property type="match status" value="1"/>
</dbReference>
<keyword evidence="7" id="KW-1185">Reference proteome</keyword>
<accession>W4LXQ2</accession>
<protein>
    <recommendedName>
        <fullName evidence="5">OmpR/PhoB-type domain-containing protein</fullName>
    </recommendedName>
</protein>
<keyword evidence="2" id="KW-0067">ATP-binding</keyword>
<dbReference type="InterPro" id="IPR016032">
    <property type="entry name" value="Sig_transdc_resp-reg_C-effctor"/>
</dbReference>
<dbReference type="InterPro" id="IPR036388">
    <property type="entry name" value="WH-like_DNA-bd_sf"/>
</dbReference>
<gene>
    <name evidence="6" type="ORF">ETSY1_02735</name>
</gene>
<dbReference type="GO" id="GO:0005737">
    <property type="term" value="C:cytoplasm"/>
    <property type="evidence" value="ECO:0007669"/>
    <property type="project" value="TreeGrafter"/>
</dbReference>
<dbReference type="GO" id="GO:0005524">
    <property type="term" value="F:ATP binding"/>
    <property type="evidence" value="ECO:0007669"/>
    <property type="project" value="UniProtKB-KW"/>
</dbReference>
<evidence type="ECO:0000256" key="4">
    <source>
        <dbReference type="PROSITE-ProRule" id="PRU01091"/>
    </source>
</evidence>
<dbReference type="Gene3D" id="1.10.10.10">
    <property type="entry name" value="Winged helix-like DNA-binding domain superfamily/Winged helix DNA-binding domain"/>
    <property type="match status" value="1"/>
</dbReference>
<dbReference type="AlphaFoldDB" id="W4LXQ2"/>
<evidence type="ECO:0000256" key="3">
    <source>
        <dbReference type="ARBA" id="ARBA00023125"/>
    </source>
</evidence>
<dbReference type="SUPFAM" id="SSF46894">
    <property type="entry name" value="C-terminal effector domain of the bipartite response regulators"/>
    <property type="match status" value="1"/>
</dbReference>
<evidence type="ECO:0000313" key="7">
    <source>
        <dbReference type="Proteomes" id="UP000019141"/>
    </source>
</evidence>
<dbReference type="SMART" id="SM00028">
    <property type="entry name" value="TPR"/>
    <property type="match status" value="5"/>
</dbReference>
<dbReference type="Pfam" id="PF13374">
    <property type="entry name" value="TPR_10"/>
    <property type="match status" value="1"/>
</dbReference>
<dbReference type="Gene3D" id="3.40.50.300">
    <property type="entry name" value="P-loop containing nucleotide triphosphate hydrolases"/>
    <property type="match status" value="1"/>
</dbReference>
<comment type="caution">
    <text evidence="6">The sequence shown here is derived from an EMBL/GenBank/DDBJ whole genome shotgun (WGS) entry which is preliminary data.</text>
</comment>
<proteinExistence type="predicted"/>
<dbReference type="PANTHER" id="PTHR16305:SF28">
    <property type="entry name" value="GUANYLATE CYCLASE DOMAIN-CONTAINING PROTEIN"/>
    <property type="match status" value="1"/>
</dbReference>
<dbReference type="Pfam" id="PF00486">
    <property type="entry name" value="Trans_reg_C"/>
    <property type="match status" value="1"/>
</dbReference>
<dbReference type="InterPro" id="IPR041664">
    <property type="entry name" value="AAA_16"/>
</dbReference>
<dbReference type="GO" id="GO:0004016">
    <property type="term" value="F:adenylate cyclase activity"/>
    <property type="evidence" value="ECO:0007669"/>
    <property type="project" value="TreeGrafter"/>
</dbReference>
<sequence>MIYAFGNYELEPQRYELRCLDVVCDLEPQVLELLGYLVQHCDRVVTKQELFEHLWPTQFVSDATLHQRLTAARKAVGDNGREQHTIKTIRGRGYRFIASVETRAAASAETAAMARPSRPPNRLPRLVVEREHELTDLHHRFALAQGGQRQTVLISGEAGIGKTALVEAFAARLEGEAKPWTGYGQCIAQYGAGEAYRPVLEALGRLCRSPDGAPFLSLLRQHAPSWIAQMPTLLPVDERAQFAQALHSVTQTRLLRELTEALDILTTERPLVLVLEDLHWSDESTLEWLAYVARRRDPACLFVLGTHRPIEHLIPDHPLRTMVQELCLHGHGVEMKLDYLSEAGITAYLAHRLATSTPPIELARALHQRTSGNPLFLVAVVDDMTRQDRPASAVNRIDPLTMDIPESLRQFIAQQLDQLPALDQHLLEAASVAGATFCAEAVAAGMAQPTDSVESQCDTLARRGHFLRANGVEEWPDGSLTARYTFIHTLYQEVLIDRIPPSRLIRLHRHIGIRKESGYGQQARDIAAELAVHFRYSRDIERAVQYLRDAAQNALQRSAHQEAILHLRTGLELLPTLPDSPLWRQHELAMRTALGPALIATQGYTTPEVEHVYTRARELCESMGETTAYFPVLWGLWIFYNNRGSFDTARELADHLLRLAQQDDALLLQAYHALGNTLFWCGEFHAAQEVMDQAIALYDAEQHREQAFRYGGHDPAVCCFGHGAVGLWARGYPDQALQYSQHAVDLAQSLSHPSSLVHALGLAARVHVLRSEPDQVLACAERTIAIATEHGFIQPLATAKLRQGWVWVGRGRAAEGIDQIRQGVNRARSIGAANVLPVYLARLSEAYAQVGQVDEALTAIDDALATIRSCGVREYEAELYRLKGGYLLQLGQEAEAGRYLHRALHTAQHQHAKSWELRAATSLSRLWQSQGKREAARDLLAPVYDWFTEGFDTDDLQHARALLETLL</sequence>
<dbReference type="PANTHER" id="PTHR16305">
    <property type="entry name" value="TESTICULAR SOLUBLE ADENYLYL CYCLASE"/>
    <property type="match status" value="1"/>
</dbReference>
<dbReference type="Pfam" id="PF13191">
    <property type="entry name" value="AAA_16"/>
    <property type="match status" value="1"/>
</dbReference>